<accession>A0AAU6U835</accession>
<dbReference type="EMBL" id="CP095353">
    <property type="protein sequence ID" value="XAG70059.1"/>
    <property type="molecule type" value="Genomic_DNA"/>
</dbReference>
<name>A0AAU6U835_UNCXX</name>
<evidence type="ECO:0000313" key="1">
    <source>
        <dbReference type="EMBL" id="XAG70059.1"/>
    </source>
</evidence>
<reference evidence="1" key="1">
    <citation type="submission" date="2022-03" db="EMBL/GenBank/DDBJ databases">
        <title>Sea Food Isolates.</title>
        <authorList>
            <person name="Li c."/>
        </authorList>
    </citation>
    <scope>NUCLEOTIDE SEQUENCE</scope>
    <source>
        <strain evidence="1">19CA06SA08-2</strain>
    </source>
</reference>
<proteinExistence type="predicted"/>
<protein>
    <submittedName>
        <fullName evidence="1">Uncharacterized protein</fullName>
    </submittedName>
</protein>
<organism evidence="1">
    <name type="scientific">bacterium 19CA06SA08-2</name>
    <dbReference type="NCBI Taxonomy" id="2920658"/>
    <lineage>
        <taxon>Bacteria</taxon>
    </lineage>
</organism>
<gene>
    <name evidence="1" type="ORF">MRM75_03420</name>
</gene>
<dbReference type="AlphaFoldDB" id="A0AAU6U835"/>
<sequence>MQDLNLIAISQDLNNWLPVTEIPKHYPQFNYPTLKSMFWKRAEKPGLERCCRIVGKRMFVNTKLFGLWMAGGLPEQHPTDD</sequence>